<reference evidence="1" key="1">
    <citation type="journal article" date="2020" name="bioRxiv">
        <title>Comparative genomics of Chlamydomonas.</title>
        <authorList>
            <person name="Craig R.J."/>
            <person name="Hasan A.R."/>
            <person name="Ness R.W."/>
            <person name="Keightley P.D."/>
        </authorList>
    </citation>
    <scope>NUCLEOTIDE SEQUENCE</scope>
    <source>
        <strain evidence="1">CCAP 11/70</strain>
    </source>
</reference>
<dbReference type="PANTHER" id="PTHR35690:SF1">
    <property type="entry name" value="OS01G0363500 PROTEIN"/>
    <property type="match status" value="1"/>
</dbReference>
<dbReference type="EMBL" id="JAEHOE010000067">
    <property type="protein sequence ID" value="KAG2489911.1"/>
    <property type="molecule type" value="Genomic_DNA"/>
</dbReference>
<name>A0A836BUT4_9CHLO</name>
<evidence type="ECO:0000313" key="1">
    <source>
        <dbReference type="EMBL" id="KAG2489911.1"/>
    </source>
</evidence>
<dbReference type="PANTHER" id="PTHR35690">
    <property type="entry name" value="OS01G0363500 PROTEIN"/>
    <property type="match status" value="1"/>
</dbReference>
<dbReference type="AlphaFoldDB" id="A0A836BUT4"/>
<evidence type="ECO:0008006" key="3">
    <source>
        <dbReference type="Google" id="ProtNLM"/>
    </source>
</evidence>
<dbReference type="Proteomes" id="UP000612055">
    <property type="component" value="Unassembled WGS sequence"/>
</dbReference>
<sequence>MRATTLQPFRAGPAPRACRIRAAVPRANAVTVCAAKTVELTSVERQALAAFNATNTEKTKEGVLRLLTRAALGRQVDAEVTEGALLALEQMVAGESTGPVPDVAGTWRLVFGTATKFRPFQWIPVKEDFIINDQTKDLSLESALGPLDFFIRGRMNAWRPESGELEFQFNKVDIHFRGEKVYEVNPKTKPKTYTFFHVGPELACARSSAGGLALMRK</sequence>
<evidence type="ECO:0000313" key="2">
    <source>
        <dbReference type="Proteomes" id="UP000612055"/>
    </source>
</evidence>
<protein>
    <recommendedName>
        <fullName evidence="3">Plastid lipid-associated protein/fibrillin conserved domain-containing protein</fullName>
    </recommendedName>
</protein>
<gene>
    <name evidence="1" type="ORF">HYH03_011548</name>
</gene>
<organism evidence="1 2">
    <name type="scientific">Edaphochlamys debaryana</name>
    <dbReference type="NCBI Taxonomy" id="47281"/>
    <lineage>
        <taxon>Eukaryota</taxon>
        <taxon>Viridiplantae</taxon>
        <taxon>Chlorophyta</taxon>
        <taxon>core chlorophytes</taxon>
        <taxon>Chlorophyceae</taxon>
        <taxon>CS clade</taxon>
        <taxon>Chlamydomonadales</taxon>
        <taxon>Chlamydomonadales incertae sedis</taxon>
        <taxon>Edaphochlamys</taxon>
    </lineage>
</organism>
<dbReference type="OrthoDB" id="44190at2759"/>
<accession>A0A836BUT4</accession>
<keyword evidence="2" id="KW-1185">Reference proteome</keyword>
<proteinExistence type="predicted"/>
<comment type="caution">
    <text evidence="1">The sequence shown here is derived from an EMBL/GenBank/DDBJ whole genome shotgun (WGS) entry which is preliminary data.</text>
</comment>